<reference evidence="2" key="1">
    <citation type="submission" date="2023-07" db="EMBL/GenBank/DDBJ databases">
        <title>Biological control against Fusarium languescens, the causal agent of wilt in Jalapeno peppers, by a novel bacterial subspecies: Bacillus cabrialesii subsp. tritici TSO2.</title>
        <authorList>
            <person name="Montoya-Martinez A.C."/>
            <person name="Figueroa-Brambila K.M."/>
            <person name="Escalante-Beltran A."/>
            <person name="Lopez-Montoya N.D."/>
            <person name="Valenzuela-Ruiz V."/>
            <person name="Parra-Cota F.I."/>
            <person name="Estrada Alvarado M.I."/>
            <person name="De Los Santos Villalobos S."/>
        </authorList>
    </citation>
    <scope>NUCLEOTIDE SEQUENCE</scope>
    <source>
        <strain evidence="2">TSO2</strain>
    </source>
</reference>
<feature type="domain" description="Resolvase/invertase-type recombinase catalytic" evidence="1">
    <location>
        <begin position="3"/>
        <end position="52"/>
    </location>
</feature>
<protein>
    <submittedName>
        <fullName evidence="2">Recombinase family protein</fullName>
    </submittedName>
</protein>
<accession>A0ABT9DS15</accession>
<organism evidence="2 3">
    <name type="scientific">Bacillus cabrialesii subsp. tritici</name>
    <dbReference type="NCBI Taxonomy" id="2944916"/>
    <lineage>
        <taxon>Bacteria</taxon>
        <taxon>Bacillati</taxon>
        <taxon>Bacillota</taxon>
        <taxon>Bacilli</taxon>
        <taxon>Bacillales</taxon>
        <taxon>Bacillaceae</taxon>
        <taxon>Bacillus</taxon>
        <taxon>Bacillus cabrialesii</taxon>
    </lineage>
</organism>
<sequence>MAKHRKRLLDIAHKNNWQYEIFQEVGSSMDEMRPEYQRMINKLTDGIFDAVLSFFS</sequence>
<dbReference type="EMBL" id="JAHBMK020000001">
    <property type="protein sequence ID" value="MDO8227457.1"/>
    <property type="molecule type" value="Genomic_DNA"/>
</dbReference>
<evidence type="ECO:0000313" key="2">
    <source>
        <dbReference type="EMBL" id="MDO8227457.1"/>
    </source>
</evidence>
<dbReference type="Proteomes" id="UP001177121">
    <property type="component" value="Unassembled WGS sequence"/>
</dbReference>
<gene>
    <name evidence="2" type="ORF">KHP33_021860</name>
</gene>
<dbReference type="Gene3D" id="3.40.50.1390">
    <property type="entry name" value="Resolvase, N-terminal catalytic domain"/>
    <property type="match status" value="1"/>
</dbReference>
<evidence type="ECO:0000259" key="1">
    <source>
        <dbReference type="Pfam" id="PF00239"/>
    </source>
</evidence>
<keyword evidence="3" id="KW-1185">Reference proteome</keyword>
<name>A0ABT9DS15_9BACI</name>
<dbReference type="InterPro" id="IPR036162">
    <property type="entry name" value="Resolvase-like_N_sf"/>
</dbReference>
<comment type="caution">
    <text evidence="2">The sequence shown here is derived from an EMBL/GenBank/DDBJ whole genome shotgun (WGS) entry which is preliminary data.</text>
</comment>
<dbReference type="InterPro" id="IPR006119">
    <property type="entry name" value="Resolv_N"/>
</dbReference>
<dbReference type="Pfam" id="PF00239">
    <property type="entry name" value="Resolvase"/>
    <property type="match status" value="1"/>
</dbReference>
<dbReference type="RefSeq" id="WP_185157856.1">
    <property type="nucleotide sequence ID" value="NZ_JAHBMK020000001.1"/>
</dbReference>
<proteinExistence type="predicted"/>
<evidence type="ECO:0000313" key="3">
    <source>
        <dbReference type="Proteomes" id="UP001177121"/>
    </source>
</evidence>